<reference evidence="5" key="2">
    <citation type="submission" date="2020-05" db="UniProtKB">
        <authorList>
            <consortium name="EnsemblMetazoa"/>
        </authorList>
    </citation>
    <scope>IDENTIFICATION</scope>
    <source>
        <strain evidence="5">IAEA</strain>
    </source>
</reference>
<feature type="region of interest" description="Disordered" evidence="3">
    <location>
        <begin position="269"/>
        <end position="306"/>
    </location>
</feature>
<keyword evidence="6" id="KW-1185">Reference proteome</keyword>
<dbReference type="EC" id="3.4.19.12" evidence="2"/>
<organism evidence="5 6">
    <name type="scientific">Glossina brevipalpis</name>
    <dbReference type="NCBI Taxonomy" id="37001"/>
    <lineage>
        <taxon>Eukaryota</taxon>
        <taxon>Metazoa</taxon>
        <taxon>Ecdysozoa</taxon>
        <taxon>Arthropoda</taxon>
        <taxon>Hexapoda</taxon>
        <taxon>Insecta</taxon>
        <taxon>Pterygota</taxon>
        <taxon>Neoptera</taxon>
        <taxon>Endopterygota</taxon>
        <taxon>Diptera</taxon>
        <taxon>Brachycera</taxon>
        <taxon>Muscomorpha</taxon>
        <taxon>Hippoboscoidea</taxon>
        <taxon>Glossinidae</taxon>
        <taxon>Glossina</taxon>
    </lineage>
</organism>
<reference evidence="6" key="1">
    <citation type="submission" date="2014-03" db="EMBL/GenBank/DDBJ databases">
        <authorList>
            <person name="Aksoy S."/>
            <person name="Warren W."/>
            <person name="Wilson R.K."/>
        </authorList>
    </citation>
    <scope>NUCLEOTIDE SEQUENCE [LARGE SCALE GENOMIC DNA]</scope>
    <source>
        <strain evidence="6">IAEA</strain>
    </source>
</reference>
<dbReference type="InterPro" id="IPR039785">
    <property type="entry name" value="MINY3/4"/>
</dbReference>
<dbReference type="EnsemblMetazoa" id="GBRI006126-RA">
    <property type="protein sequence ID" value="GBRI006126-PA"/>
    <property type="gene ID" value="GBRI006126"/>
</dbReference>
<dbReference type="GO" id="GO:0071108">
    <property type="term" value="P:protein K48-linked deubiquitination"/>
    <property type="evidence" value="ECO:0007669"/>
    <property type="project" value="InterPro"/>
</dbReference>
<evidence type="ECO:0000256" key="1">
    <source>
        <dbReference type="ARBA" id="ARBA00011074"/>
    </source>
</evidence>
<feature type="domain" description="Deubiquitinating enzyme MINDY-3/4 conserved" evidence="4">
    <location>
        <begin position="5"/>
        <end position="280"/>
    </location>
</feature>
<dbReference type="Proteomes" id="UP000091820">
    <property type="component" value="Unassembled WGS sequence"/>
</dbReference>
<evidence type="ECO:0000313" key="6">
    <source>
        <dbReference type="Proteomes" id="UP000091820"/>
    </source>
</evidence>
<sequence>MEILRTIADKGKIIMVLPSPDDEIFVEHSATYFHDSVTEKLCLFTLNPHDELEFFIKRNYKHFTEEGTAGTLLFLYSAVLTRTISKFVSNFSSGVFVFPQILNIFSSLFFFFDRVRSDLDSTKQIPLTMTNNEEGSLMIITLLLTGRATPYIHNGVINVGDENSYAMPQYGILKRCTIGLLLWETENSQSAVVSRQPGSRLKTPNYPIWITSCAGHYGVMFNRNPDLLRNYHAESRFDLNYYSCSGREIAMTIDNRSCNDQVLGMLERQMSSSEGSNSLSGGGKTNKDEPIGGKDDNSSGTNKEEYSVNTPLLKLIQTKWEEAQIRFHAQPSMLSYLFSTQQ</sequence>
<accession>A0A1A9W4M4</accession>
<evidence type="ECO:0000313" key="5">
    <source>
        <dbReference type="EnsemblMetazoa" id="GBRI006126-PA"/>
    </source>
</evidence>
<dbReference type="Pfam" id="PF13898">
    <property type="entry name" value="MINDY-3_4_CD"/>
    <property type="match status" value="1"/>
</dbReference>
<dbReference type="GO" id="GO:0004843">
    <property type="term" value="F:cysteine-type deubiquitinase activity"/>
    <property type="evidence" value="ECO:0007669"/>
    <property type="project" value="UniProtKB-UniRule"/>
</dbReference>
<dbReference type="GO" id="GO:1990380">
    <property type="term" value="F:K48-linked deubiquitinase activity"/>
    <property type="evidence" value="ECO:0007669"/>
    <property type="project" value="UniProtKB-UniRule"/>
</dbReference>
<protein>
    <recommendedName>
        <fullName evidence="2">Ubiquitin carboxyl-terminal hydrolase MINDY</fullName>
        <ecNumber evidence="2">3.4.19.12</ecNumber>
    </recommendedName>
</protein>
<keyword evidence="2" id="KW-0378">Hydrolase</keyword>
<dbReference type="PANTHER" id="PTHR12473:SF8">
    <property type="entry name" value="UBIQUITIN CARBOXYL-TERMINAL HYDROLASE MINDY-4-RELATED"/>
    <property type="match status" value="1"/>
</dbReference>
<keyword evidence="2" id="KW-0788">Thiol protease</keyword>
<evidence type="ECO:0000259" key="4">
    <source>
        <dbReference type="SMART" id="SM01174"/>
    </source>
</evidence>
<dbReference type="AlphaFoldDB" id="A0A1A9W4M4"/>
<evidence type="ECO:0000256" key="2">
    <source>
        <dbReference type="RuleBase" id="RU367088"/>
    </source>
</evidence>
<keyword evidence="2" id="KW-0645">Protease</keyword>
<dbReference type="SMART" id="SM01174">
    <property type="entry name" value="DUF4205"/>
    <property type="match status" value="1"/>
</dbReference>
<proteinExistence type="inferred from homology"/>
<comment type="similarity">
    <text evidence="1 2">Belongs to the MINDY deubiquitinase family. FAM188 subfamily.</text>
</comment>
<dbReference type="PANTHER" id="PTHR12473">
    <property type="entry name" value="UBIQUITIN CARBOXYL-TERMINAL HYDROLASE MINDY-4-RELATED"/>
    <property type="match status" value="1"/>
</dbReference>
<name>A0A1A9W4M4_9MUSC</name>
<keyword evidence="2" id="KW-0833">Ubl conjugation pathway</keyword>
<evidence type="ECO:0000256" key="3">
    <source>
        <dbReference type="SAM" id="MobiDB-lite"/>
    </source>
</evidence>
<feature type="compositionally biased region" description="Basic and acidic residues" evidence="3">
    <location>
        <begin position="285"/>
        <end position="306"/>
    </location>
</feature>
<comment type="catalytic activity">
    <reaction evidence="2">
        <text>Thiol-dependent hydrolysis of ester, thioester, amide, peptide and isopeptide bonds formed by the C-terminal Gly of ubiquitin (a 76-residue protein attached to proteins as an intracellular targeting signal).</text>
        <dbReference type="EC" id="3.4.19.12"/>
    </reaction>
</comment>
<dbReference type="VEuPathDB" id="VectorBase:GBRI006126"/>
<comment type="function">
    <text evidence="2">Hydrolase that can remove 'Lys-48'-linked conjugated ubiquitin from proteins.</text>
</comment>
<dbReference type="InterPro" id="IPR025257">
    <property type="entry name" value="MINDY-3/4_CD"/>
</dbReference>
<dbReference type="GO" id="GO:0006508">
    <property type="term" value="P:proteolysis"/>
    <property type="evidence" value="ECO:0007669"/>
    <property type="project" value="UniProtKB-KW"/>
</dbReference>